<evidence type="ECO:0000313" key="2">
    <source>
        <dbReference type="EMBL" id="ABI14396.1"/>
    </source>
</evidence>
<organism evidence="2">
    <name type="scientific">Karlodinium veneficum</name>
    <name type="common">Dinoflagellate</name>
    <name type="synonym">Karlodinium micrum</name>
    <dbReference type="NCBI Taxonomy" id="407301"/>
    <lineage>
        <taxon>Eukaryota</taxon>
        <taxon>Sar</taxon>
        <taxon>Alveolata</taxon>
        <taxon>Dinophyceae</taxon>
        <taxon>Gymnodiniales</taxon>
        <taxon>Kareniaceae</taxon>
        <taxon>Karlodinium</taxon>
    </lineage>
</organism>
<reference evidence="2" key="1">
    <citation type="journal article" date="2007" name="Proc. Natl. Acad. Sci. U.S.A.">
        <title>Spliced leader RNA trans-splicing in dinoflagellates.</title>
        <authorList>
            <person name="Zhang H."/>
            <person name="Hou Y."/>
            <person name="Miranda L."/>
            <person name="Campbell D.A."/>
            <person name="Sturm N.R."/>
            <person name="Gaasterland T."/>
            <person name="Lin S."/>
        </authorList>
    </citation>
    <scope>NUCLEOTIDE SEQUENCE</scope>
</reference>
<name>A3E3Y9_KARVE</name>
<evidence type="ECO:0000256" key="1">
    <source>
        <dbReference type="SAM" id="MobiDB-lite"/>
    </source>
</evidence>
<proteinExistence type="evidence at transcript level"/>
<accession>A3E3Y9</accession>
<dbReference type="AlphaFoldDB" id="A3E3Y9"/>
<feature type="region of interest" description="Disordered" evidence="1">
    <location>
        <begin position="55"/>
        <end position="77"/>
    </location>
</feature>
<protein>
    <submittedName>
        <fullName evidence="2">Uncharacterized protein</fullName>
    </submittedName>
</protein>
<sequence>MRATFSCPSVRMNVAKSMKTGTTNMVSYHVLSERLSRVGRSAESLLMKRRLRTERKRMHSQTLPMPMRFSLKDQRVE</sequence>
<dbReference type="EMBL" id="DQ867066">
    <property type="protein sequence ID" value="ABI14396.1"/>
    <property type="molecule type" value="mRNA"/>
</dbReference>